<dbReference type="Proteomes" id="UP000053237">
    <property type="component" value="Unassembled WGS sequence"/>
</dbReference>
<keyword evidence="2" id="KW-1185">Reference proteome</keyword>
<organism evidence="1 2">
    <name type="scientific">Albugo candida</name>
    <dbReference type="NCBI Taxonomy" id="65357"/>
    <lineage>
        <taxon>Eukaryota</taxon>
        <taxon>Sar</taxon>
        <taxon>Stramenopiles</taxon>
        <taxon>Oomycota</taxon>
        <taxon>Peronosporomycetes</taxon>
        <taxon>Albuginales</taxon>
        <taxon>Albuginaceae</taxon>
        <taxon>Albugo</taxon>
    </lineage>
</organism>
<evidence type="ECO:0000313" key="1">
    <source>
        <dbReference type="EMBL" id="CCI11493.1"/>
    </source>
</evidence>
<proteinExistence type="predicted"/>
<sequence length="108" mass="13039">MFCLRSYVILVFSSGMCPHARHPVTWKFLPVHTICDYWSTEDDGWCKYTYNRTKKRQKRCSLRKHSLKDSRRSCVLIWITEWFLEPTFTPNVKCNVLNRGESEARYQR</sequence>
<reference evidence="1 2" key="1">
    <citation type="submission" date="2012-05" db="EMBL/GenBank/DDBJ databases">
        <title>Recombination and specialization in a pathogen metapopulation.</title>
        <authorList>
            <person name="Gardiner A."/>
            <person name="Kemen E."/>
            <person name="Schultz-Larsen T."/>
            <person name="MacLean D."/>
            <person name="Van Oosterhout C."/>
            <person name="Jones J.D.G."/>
        </authorList>
    </citation>
    <scope>NUCLEOTIDE SEQUENCE [LARGE SCALE GENOMIC DNA]</scope>
    <source>
        <strain evidence="1 2">Ac Nc2</strain>
    </source>
</reference>
<gene>
    <name evidence="1" type="ORF">BN9_130120</name>
</gene>
<dbReference type="InParanoid" id="A0A024FWG9"/>
<dbReference type="AlphaFoldDB" id="A0A024FWG9"/>
<protein>
    <submittedName>
        <fullName evidence="1">Uncharacterized protein</fullName>
    </submittedName>
</protein>
<name>A0A024FWG9_9STRA</name>
<dbReference type="EMBL" id="CAIX01001112">
    <property type="protein sequence ID" value="CCI11493.1"/>
    <property type="molecule type" value="Genomic_DNA"/>
</dbReference>
<comment type="caution">
    <text evidence="1">The sequence shown here is derived from an EMBL/GenBank/DDBJ whole genome shotgun (WGS) entry which is preliminary data.</text>
</comment>
<evidence type="ECO:0000313" key="2">
    <source>
        <dbReference type="Proteomes" id="UP000053237"/>
    </source>
</evidence>
<accession>A0A024FWG9</accession>